<dbReference type="InterPro" id="IPR041688">
    <property type="entry name" value="PRTase_2"/>
</dbReference>
<feature type="region of interest" description="Disordered" evidence="1">
    <location>
        <begin position="566"/>
        <end position="614"/>
    </location>
</feature>
<name>A0ABP9JYW2_9NOCA</name>
<feature type="compositionally biased region" description="Low complexity" evidence="1">
    <location>
        <begin position="573"/>
        <end position="595"/>
    </location>
</feature>
<evidence type="ECO:0000313" key="7">
    <source>
        <dbReference type="Proteomes" id="UP001500603"/>
    </source>
</evidence>
<evidence type="ECO:0000259" key="2">
    <source>
        <dbReference type="Pfam" id="PF11202"/>
    </source>
</evidence>
<feature type="domain" description="Cysteine protease StiP N-terminal" evidence="2">
    <location>
        <begin position="621"/>
        <end position="871"/>
    </location>
</feature>
<evidence type="ECO:0008006" key="8">
    <source>
        <dbReference type="Google" id="ProtNLM"/>
    </source>
</evidence>
<dbReference type="InterPro" id="IPR000836">
    <property type="entry name" value="PRTase_dom"/>
</dbReference>
<sequence length="981" mass="103282">MSAHDGDKSPWPTREFGFELRHVRAGGGIDWQDILPANLSTPELVQPGLRRNPRRAHLLVSTVLGKHLPTDPRVVLAGGNRLGDLVTLALDGSAAVVLGFAETATGLGHTVAARIGAECYLHSTRREVPTAPTTAGFEEGHSHATSHLLQPMPVEVFVNELPLVLVDDEISTGRTAIDAIRALHAFAPRTHYVLASLVDMRGPDDMADFGKFTAELGVRIDTVALAHGATVLPDDMTLVVNALPEPTLNPTAPQRGSVVRLELAWPEGVPEGGRHGILASDTAAFEQALETVGATASELLDSRFAGRRVIVIGHEELMYLPLRMAAVLAESGRETRFQTTTRSPAYVADEPGYPLRRGFRFQAPEFEQPQPRFLYNAQWGPGFAGAATGEFVSGETDSEPPVLLVVIDTPADTNALVADDGLVDVLTASGADVVLAVVPGADPRRLRADRLREAVDAESAAAGEPATSAELMPLAASAAVAGSAIVAEPATSVGFADVAGPATVAEQTVVAHQVASVGSSTSAEPADSVGSVTPVEPTLPAALAAAAGSEAVVGSVTAAERVVVAESANSGESSTSATRVTSVAAVRPATRTETPTAREADAAGSGGEAELPAPLTAPEFGSYAAEEVSWLLTDLSGVALEADVAERERRAQSGKAHYAESLPIEYQPDAAYRALFDTVLAESAQRLALATATVAELVVAERGSDIVLVSLARAGTPVGILMRRWLAARTPSLRVPHYAVSIVRDRGIDATALDYLAHHHDPSSVVFVDGWTGKGAITKELTEALELYHARGGAWFDPELAVLADPGHCARTYGTRDDFLIASACLNSTVSGLVSRTVLNDTLIGPGDFHGAKYYRELADDDVSVRLLDTVSGAFDTIRSRVPGSVAAIRASDRTPTWAGMASVERVRAAYGIESVNFVKPGVGETTRVLLRRVPWRVLVRVADAPEHAHIRMLAAARAVPVEVVPDLAYSCMGLIKDVRR</sequence>
<gene>
    <name evidence="6" type="ORF">GCM10023318_10840</name>
</gene>
<dbReference type="CDD" id="cd06223">
    <property type="entry name" value="PRTases_typeI"/>
    <property type="match status" value="1"/>
</dbReference>
<protein>
    <recommendedName>
        <fullName evidence="8">RNA binding Pelota-like protein</fullName>
    </recommendedName>
</protein>
<dbReference type="RefSeq" id="WP_345493903.1">
    <property type="nucleotide sequence ID" value="NZ_BAABJM010000001.1"/>
</dbReference>
<dbReference type="SUPFAM" id="SSF53271">
    <property type="entry name" value="PRTase-like"/>
    <property type="match status" value="1"/>
</dbReference>
<evidence type="ECO:0000313" key="6">
    <source>
        <dbReference type="EMBL" id="GAA5045951.1"/>
    </source>
</evidence>
<dbReference type="Proteomes" id="UP001500603">
    <property type="component" value="Unassembled WGS sequence"/>
</dbReference>
<proteinExistence type="predicted"/>
<reference evidence="7" key="1">
    <citation type="journal article" date="2019" name="Int. J. Syst. Evol. Microbiol.">
        <title>The Global Catalogue of Microorganisms (GCM) 10K type strain sequencing project: providing services to taxonomists for standard genome sequencing and annotation.</title>
        <authorList>
            <consortium name="The Broad Institute Genomics Platform"/>
            <consortium name="The Broad Institute Genome Sequencing Center for Infectious Disease"/>
            <person name="Wu L."/>
            <person name="Ma J."/>
        </authorList>
    </citation>
    <scope>NUCLEOTIDE SEQUENCE [LARGE SCALE GENOMIC DNA]</scope>
    <source>
        <strain evidence="7">JCM 18298</strain>
    </source>
</reference>
<evidence type="ECO:0000259" key="5">
    <source>
        <dbReference type="Pfam" id="PF15609"/>
    </source>
</evidence>
<feature type="domain" description="Orotate phosphoribosyltransferase-like" evidence="5">
    <location>
        <begin position="44"/>
        <end position="228"/>
    </location>
</feature>
<evidence type="ECO:0000259" key="4">
    <source>
        <dbReference type="Pfam" id="PF15608"/>
    </source>
</evidence>
<dbReference type="InterPro" id="IPR028157">
    <property type="entry name" value="PELOTA_dom"/>
</dbReference>
<evidence type="ECO:0000256" key="1">
    <source>
        <dbReference type="SAM" id="MobiDB-lite"/>
    </source>
</evidence>
<dbReference type="InterPro" id="IPR022537">
    <property type="entry name" value="TRSP_dom"/>
</dbReference>
<dbReference type="Pfam" id="PF12500">
    <property type="entry name" value="TRSP"/>
    <property type="match status" value="1"/>
</dbReference>
<feature type="domain" description="TRSP" evidence="3">
    <location>
        <begin position="271"/>
        <end position="426"/>
    </location>
</feature>
<dbReference type="Pfam" id="PF15608">
    <property type="entry name" value="PELOTA_1"/>
    <property type="match status" value="1"/>
</dbReference>
<dbReference type="Pfam" id="PF11202">
    <property type="entry name" value="StiP"/>
    <property type="match status" value="1"/>
</dbReference>
<dbReference type="InterPro" id="IPR011215">
    <property type="entry name" value="StiP_N"/>
</dbReference>
<feature type="domain" description="PELOTA RNA-binding" evidence="4">
    <location>
        <begin position="898"/>
        <end position="977"/>
    </location>
</feature>
<dbReference type="EMBL" id="BAABJM010000001">
    <property type="protein sequence ID" value="GAA5045951.1"/>
    <property type="molecule type" value="Genomic_DNA"/>
</dbReference>
<dbReference type="Gene3D" id="3.40.50.2020">
    <property type="match status" value="1"/>
</dbReference>
<keyword evidence="7" id="KW-1185">Reference proteome</keyword>
<evidence type="ECO:0000259" key="3">
    <source>
        <dbReference type="Pfam" id="PF12500"/>
    </source>
</evidence>
<comment type="caution">
    <text evidence="6">The sequence shown here is derived from an EMBL/GenBank/DDBJ whole genome shotgun (WGS) entry which is preliminary data.</text>
</comment>
<organism evidence="6 7">
    <name type="scientific">Nocardia callitridis</name>
    <dbReference type="NCBI Taxonomy" id="648753"/>
    <lineage>
        <taxon>Bacteria</taxon>
        <taxon>Bacillati</taxon>
        <taxon>Actinomycetota</taxon>
        <taxon>Actinomycetes</taxon>
        <taxon>Mycobacteriales</taxon>
        <taxon>Nocardiaceae</taxon>
        <taxon>Nocardia</taxon>
    </lineage>
</organism>
<accession>A0ABP9JYW2</accession>
<dbReference type="InterPro" id="IPR029057">
    <property type="entry name" value="PRTase-like"/>
</dbReference>
<dbReference type="Pfam" id="PF15609">
    <property type="entry name" value="PRTase_2"/>
    <property type="match status" value="1"/>
</dbReference>